<dbReference type="OrthoDB" id="6873480at2"/>
<sequence>MSAAVRDLLQRYFHALNDRDIRTCLTLVSADLILEPNQGFTEHGHDAFAAYLERQLHCYRETAEKLVILAEPQGRHAACEYQLVGEYLATDDGLPEACGQRYALRVGAFFEIRDGLISRITLHFNLPDWLAQVDD</sequence>
<dbReference type="EMBL" id="CP027657">
    <property type="protein sequence ID" value="AVO52181.1"/>
    <property type="molecule type" value="Genomic_DNA"/>
</dbReference>
<evidence type="ECO:0000259" key="1">
    <source>
        <dbReference type="Pfam" id="PF12680"/>
    </source>
</evidence>
<gene>
    <name evidence="2" type="ORF">C7A17_05195</name>
</gene>
<organism evidence="2 3">
    <name type="scientific">Ectopseudomonas mendocina</name>
    <name type="common">Pseudomonas mendocina</name>
    <dbReference type="NCBI Taxonomy" id="300"/>
    <lineage>
        <taxon>Bacteria</taxon>
        <taxon>Pseudomonadati</taxon>
        <taxon>Pseudomonadota</taxon>
        <taxon>Gammaproteobacteria</taxon>
        <taxon>Pseudomonadales</taxon>
        <taxon>Pseudomonadaceae</taxon>
        <taxon>Ectopseudomonas</taxon>
    </lineage>
</organism>
<reference evidence="2 3" key="1">
    <citation type="submission" date="2018-03" db="EMBL/GenBank/DDBJ databases">
        <title>Complete genome sequence and methylome analysis of Pseudomonas mendocina NEB 698.</title>
        <authorList>
            <person name="Morgan R.D."/>
        </authorList>
    </citation>
    <scope>NUCLEOTIDE SEQUENCE [LARGE SCALE GENOMIC DNA]</scope>
    <source>
        <strain evidence="2 3">NEB698</strain>
    </source>
</reference>
<proteinExistence type="predicted"/>
<dbReference type="AlphaFoldDB" id="A0A2R3QK78"/>
<accession>A0A2R3QK78</accession>
<evidence type="ECO:0000313" key="3">
    <source>
        <dbReference type="Proteomes" id="UP000238327"/>
    </source>
</evidence>
<dbReference type="Pfam" id="PF12680">
    <property type="entry name" value="SnoaL_2"/>
    <property type="match status" value="1"/>
</dbReference>
<dbReference type="RefSeq" id="WP_106737014.1">
    <property type="nucleotide sequence ID" value="NZ_CP027657.1"/>
</dbReference>
<feature type="domain" description="SnoaL-like" evidence="1">
    <location>
        <begin position="10"/>
        <end position="119"/>
    </location>
</feature>
<dbReference type="Gene3D" id="3.10.450.50">
    <property type="match status" value="1"/>
</dbReference>
<dbReference type="InterPro" id="IPR032710">
    <property type="entry name" value="NTF2-like_dom_sf"/>
</dbReference>
<dbReference type="SUPFAM" id="SSF54427">
    <property type="entry name" value="NTF2-like"/>
    <property type="match status" value="1"/>
</dbReference>
<name>A0A2R3QK78_ECTME</name>
<dbReference type="STRING" id="1001585.MDS_3879"/>
<dbReference type="InterPro" id="IPR037401">
    <property type="entry name" value="SnoaL-like"/>
</dbReference>
<evidence type="ECO:0000313" key="2">
    <source>
        <dbReference type="EMBL" id="AVO52181.1"/>
    </source>
</evidence>
<dbReference type="Proteomes" id="UP000238327">
    <property type="component" value="Chromosome"/>
</dbReference>
<protein>
    <submittedName>
        <fullName evidence="2">Cytosolic protein</fullName>
    </submittedName>
</protein>